<keyword evidence="2" id="KW-1185">Reference proteome</keyword>
<sequence>MFDAVLADVRFGCGRSPRIAPPANVEALLDGLRGPDVMAARFPIQPFDGFLVRVGESYALGKIIRQNAGTEAGDTAQEALRQMNRDARVDQRGWLVAHAARRINSATPLRERLESFWADHFTARGKAGPMQMATSPFIESAIRPHLAGRFQDLLISAVTHPLMLHYLDQNAAAGPNSPQALRLGKAKGLNENLARELLELHTLGVGGPYTQTDVRELAELLTGLAFTPDKGTVFRRPLAEPGAETVLGMRYGGDLPAVLEDIHAALRDLARHPATARHIAGKLAVHFVSDTPDPALVATVAEAWVATGGDLIEVYAALLRHPAAWDPAPANAKTPFDFVTSACRALDVPEAALAHGTAQRLMEPMRLMGQFWQQSAGPDGLPEEDAAWFTPQGLAARVQWAFLAPQYLRPDLPDPRDFVEMALGGRAPKAVRFAAAAAETRADGIGVVLASPAFQRM</sequence>
<reference evidence="1 2" key="1">
    <citation type="submission" date="2017-05" db="EMBL/GenBank/DDBJ databases">
        <authorList>
            <person name="Song R."/>
            <person name="Chenine A.L."/>
            <person name="Ruprecht R.M."/>
        </authorList>
    </citation>
    <scope>NUCLEOTIDE SEQUENCE [LARGE SCALE GENOMIC DNA]</scope>
    <source>
        <strain evidence="1 2">CECT 8898</strain>
    </source>
</reference>
<dbReference type="InterPro" id="IPR014917">
    <property type="entry name" value="DUF1800"/>
</dbReference>
<protein>
    <recommendedName>
        <fullName evidence="3">DUF1800 domain-containing protein</fullName>
    </recommendedName>
</protein>
<dbReference type="RefSeq" id="WP_094022328.1">
    <property type="nucleotide sequence ID" value="NZ_FXYF01000010.1"/>
</dbReference>
<evidence type="ECO:0000313" key="2">
    <source>
        <dbReference type="Proteomes" id="UP000207598"/>
    </source>
</evidence>
<accession>A0A238KWD6</accession>
<evidence type="ECO:0008006" key="3">
    <source>
        <dbReference type="Google" id="ProtNLM"/>
    </source>
</evidence>
<organism evidence="1 2">
    <name type="scientific">Maliponia aquimaris</name>
    <dbReference type="NCBI Taxonomy" id="1673631"/>
    <lineage>
        <taxon>Bacteria</taxon>
        <taxon>Pseudomonadati</taxon>
        <taxon>Pseudomonadota</taxon>
        <taxon>Alphaproteobacteria</taxon>
        <taxon>Rhodobacterales</taxon>
        <taxon>Paracoccaceae</taxon>
        <taxon>Maliponia</taxon>
    </lineage>
</organism>
<dbReference type="AlphaFoldDB" id="A0A238KWD6"/>
<gene>
    <name evidence="1" type="ORF">MAA8898_03554</name>
</gene>
<dbReference type="Pfam" id="PF08811">
    <property type="entry name" value="DUF1800"/>
    <property type="match status" value="1"/>
</dbReference>
<dbReference type="EMBL" id="FXYF01000010">
    <property type="protein sequence ID" value="SMX46901.1"/>
    <property type="molecule type" value="Genomic_DNA"/>
</dbReference>
<dbReference type="Proteomes" id="UP000207598">
    <property type="component" value="Unassembled WGS sequence"/>
</dbReference>
<dbReference type="OrthoDB" id="9772295at2"/>
<name>A0A238KWD6_9RHOB</name>
<evidence type="ECO:0000313" key="1">
    <source>
        <dbReference type="EMBL" id="SMX46901.1"/>
    </source>
</evidence>
<proteinExistence type="predicted"/>